<dbReference type="Proteomes" id="UP001158050">
    <property type="component" value="Unassembled WGS sequence"/>
</dbReference>
<feature type="domain" description="CinA C-terminal" evidence="1">
    <location>
        <begin position="9"/>
        <end position="124"/>
    </location>
</feature>
<dbReference type="Pfam" id="PF02464">
    <property type="entry name" value="CinA"/>
    <property type="match status" value="1"/>
</dbReference>
<sequence>MEFPKILLDKISYNLRQRNESISIAESVTSGFLQLAFSQMPNAESFYKGGITAYTLEEKVRHLNLDYDEAKAVNCVSRHISEVMAQNVALLFDTEWSIATTGYATPVEESNNEIFAYYCIAYRGKIIRSDRIELHPMTKALDAQKYFMEYILGCLRCEVKRHLEYITI</sequence>
<accession>A0ABY1R5P8</accession>
<dbReference type="SUPFAM" id="SSF142433">
    <property type="entry name" value="CinA-like"/>
    <property type="match status" value="1"/>
</dbReference>
<name>A0ABY1R5P8_9FLAO</name>
<dbReference type="Gene3D" id="3.90.950.20">
    <property type="entry name" value="CinA-like"/>
    <property type="match status" value="1"/>
</dbReference>
<organism evidence="2 3">
    <name type="scientific">Epilithonimonas pallida</name>
    <dbReference type="NCBI Taxonomy" id="373671"/>
    <lineage>
        <taxon>Bacteria</taxon>
        <taxon>Pseudomonadati</taxon>
        <taxon>Bacteroidota</taxon>
        <taxon>Flavobacteriia</taxon>
        <taxon>Flavobacteriales</taxon>
        <taxon>Weeksellaceae</taxon>
        <taxon>Chryseobacterium group</taxon>
        <taxon>Epilithonimonas</taxon>
    </lineage>
</organism>
<proteinExistence type="predicted"/>
<evidence type="ECO:0000313" key="3">
    <source>
        <dbReference type="Proteomes" id="UP001158050"/>
    </source>
</evidence>
<comment type="caution">
    <text evidence="2">The sequence shown here is derived from an EMBL/GenBank/DDBJ whole genome shotgun (WGS) entry which is preliminary data.</text>
</comment>
<gene>
    <name evidence="2" type="ORF">SAMN05421679_107178</name>
</gene>
<protein>
    <submittedName>
        <fullName evidence="2">Amidohydrolase, PncC family</fullName>
    </submittedName>
</protein>
<dbReference type="InterPro" id="IPR008136">
    <property type="entry name" value="CinA_C"/>
</dbReference>
<dbReference type="InterPro" id="IPR036653">
    <property type="entry name" value="CinA-like_C"/>
</dbReference>
<evidence type="ECO:0000313" key="2">
    <source>
        <dbReference type="EMBL" id="SMP95620.1"/>
    </source>
</evidence>
<keyword evidence="3" id="KW-1185">Reference proteome</keyword>
<dbReference type="EMBL" id="FXUO01000007">
    <property type="protein sequence ID" value="SMP95620.1"/>
    <property type="molecule type" value="Genomic_DNA"/>
</dbReference>
<reference evidence="2 3" key="1">
    <citation type="submission" date="2017-05" db="EMBL/GenBank/DDBJ databases">
        <authorList>
            <person name="Varghese N."/>
            <person name="Submissions S."/>
        </authorList>
    </citation>
    <scope>NUCLEOTIDE SEQUENCE [LARGE SCALE GENOMIC DNA]</scope>
    <source>
        <strain evidence="2 3">DSM 18015</strain>
    </source>
</reference>
<evidence type="ECO:0000259" key="1">
    <source>
        <dbReference type="Pfam" id="PF02464"/>
    </source>
</evidence>
<dbReference type="RefSeq" id="WP_283417580.1">
    <property type="nucleotide sequence ID" value="NZ_FXUO01000007.1"/>
</dbReference>